<reference evidence="2" key="1">
    <citation type="submission" date="2021-03" db="EMBL/GenBank/DDBJ databases">
        <title>Draft genome sequence of rust myrtle Austropuccinia psidii MF-1, a brazilian biotype.</title>
        <authorList>
            <person name="Quecine M.C."/>
            <person name="Pachon D.M.R."/>
            <person name="Bonatelli M.L."/>
            <person name="Correr F.H."/>
            <person name="Franceschini L.M."/>
            <person name="Leite T.F."/>
            <person name="Margarido G.R.A."/>
            <person name="Almeida C.A."/>
            <person name="Ferrarezi J.A."/>
            <person name="Labate C.A."/>
        </authorList>
    </citation>
    <scope>NUCLEOTIDE SEQUENCE</scope>
    <source>
        <strain evidence="2">MF-1</strain>
    </source>
</reference>
<organism evidence="2 3">
    <name type="scientific">Austropuccinia psidii MF-1</name>
    <dbReference type="NCBI Taxonomy" id="1389203"/>
    <lineage>
        <taxon>Eukaryota</taxon>
        <taxon>Fungi</taxon>
        <taxon>Dikarya</taxon>
        <taxon>Basidiomycota</taxon>
        <taxon>Pucciniomycotina</taxon>
        <taxon>Pucciniomycetes</taxon>
        <taxon>Pucciniales</taxon>
        <taxon>Sphaerophragmiaceae</taxon>
        <taxon>Austropuccinia</taxon>
    </lineage>
</organism>
<feature type="compositionally biased region" description="Basic and acidic residues" evidence="1">
    <location>
        <begin position="140"/>
        <end position="154"/>
    </location>
</feature>
<feature type="compositionally biased region" description="Polar residues" evidence="1">
    <location>
        <begin position="34"/>
        <end position="46"/>
    </location>
</feature>
<proteinExistence type="predicted"/>
<protein>
    <submittedName>
        <fullName evidence="2">Uncharacterized protein</fullName>
    </submittedName>
</protein>
<evidence type="ECO:0000313" key="2">
    <source>
        <dbReference type="EMBL" id="MBW0464368.1"/>
    </source>
</evidence>
<keyword evidence="3" id="KW-1185">Reference proteome</keyword>
<dbReference type="EMBL" id="AVOT02000765">
    <property type="protein sequence ID" value="MBW0464368.1"/>
    <property type="molecule type" value="Genomic_DNA"/>
</dbReference>
<dbReference type="Proteomes" id="UP000765509">
    <property type="component" value="Unassembled WGS sequence"/>
</dbReference>
<evidence type="ECO:0000313" key="3">
    <source>
        <dbReference type="Proteomes" id="UP000765509"/>
    </source>
</evidence>
<name>A0A9Q3BFW7_9BASI</name>
<feature type="compositionally biased region" description="Basic and acidic residues" evidence="1">
    <location>
        <begin position="71"/>
        <end position="83"/>
    </location>
</feature>
<comment type="caution">
    <text evidence="2">The sequence shown here is derived from an EMBL/GenBank/DDBJ whole genome shotgun (WGS) entry which is preliminary data.</text>
</comment>
<evidence type="ECO:0000256" key="1">
    <source>
        <dbReference type="SAM" id="MobiDB-lite"/>
    </source>
</evidence>
<accession>A0A9Q3BFW7</accession>
<gene>
    <name evidence="2" type="ORF">O181_004083</name>
</gene>
<sequence length="211" mass="23682">MTTRRGSNYSIQSDEGELRSRIDHSKGKRKSEIPSGTESTQGSAISKRQVPDMPIISEPELELSMNNSNTDKSHSEGSNRHFYEPVQKVLHSVQGQRLGNVATNPPRSDEILAYPEKIPQRGGNSEILQWMESTIIQASNKEDKGIPCQKERGKQGRSPSSFYQKASSQPASPKREEEQEKALEETIFPKLQAPKNPKKIPWTISSTWPEP</sequence>
<feature type="compositionally biased region" description="Basic and acidic residues" evidence="1">
    <location>
        <begin position="173"/>
        <end position="184"/>
    </location>
</feature>
<dbReference type="AlphaFoldDB" id="A0A9Q3BFW7"/>
<feature type="compositionally biased region" description="Polar residues" evidence="1">
    <location>
        <begin position="157"/>
        <end position="171"/>
    </location>
</feature>
<feature type="compositionally biased region" description="Basic and acidic residues" evidence="1">
    <location>
        <begin position="16"/>
        <end position="25"/>
    </location>
</feature>
<feature type="region of interest" description="Disordered" evidence="1">
    <location>
        <begin position="136"/>
        <end position="211"/>
    </location>
</feature>
<feature type="compositionally biased region" description="Polar residues" evidence="1">
    <location>
        <begin position="1"/>
        <end position="13"/>
    </location>
</feature>
<feature type="region of interest" description="Disordered" evidence="1">
    <location>
        <begin position="1"/>
        <end position="84"/>
    </location>
</feature>